<dbReference type="AlphaFoldDB" id="A0A0G2EY17"/>
<protein>
    <submittedName>
        <fullName evidence="2">Uncharacterized protein</fullName>
    </submittedName>
</protein>
<feature type="compositionally biased region" description="Basic residues" evidence="1">
    <location>
        <begin position="726"/>
        <end position="735"/>
    </location>
</feature>
<accession>A0A0G2EY17</accession>
<feature type="region of interest" description="Disordered" evidence="1">
    <location>
        <begin position="657"/>
        <end position="847"/>
    </location>
</feature>
<feature type="compositionally biased region" description="Polar residues" evidence="1">
    <location>
        <begin position="38"/>
        <end position="67"/>
    </location>
</feature>
<evidence type="ECO:0000313" key="2">
    <source>
        <dbReference type="EMBL" id="KKY27497.1"/>
    </source>
</evidence>
<reference evidence="2 3" key="1">
    <citation type="submission" date="2015-05" db="EMBL/GenBank/DDBJ databases">
        <title>Distinctive expansion of gene families associated with plant cell wall degradation and secondary metabolism in the genomes of grapevine trunk pathogens.</title>
        <authorList>
            <person name="Lawrence D.P."/>
            <person name="Travadon R."/>
            <person name="Rolshausen P.E."/>
            <person name="Baumgartner K."/>
        </authorList>
    </citation>
    <scope>NUCLEOTIDE SEQUENCE [LARGE SCALE GENOMIC DNA]</scope>
    <source>
        <strain evidence="2">UCRPC4</strain>
    </source>
</reference>
<feature type="compositionally biased region" description="Acidic residues" evidence="1">
    <location>
        <begin position="710"/>
        <end position="723"/>
    </location>
</feature>
<feature type="compositionally biased region" description="Basic residues" evidence="1">
    <location>
        <begin position="544"/>
        <end position="555"/>
    </location>
</feature>
<feature type="compositionally biased region" description="Basic residues" evidence="1">
    <location>
        <begin position="675"/>
        <end position="684"/>
    </location>
</feature>
<dbReference type="Proteomes" id="UP000053317">
    <property type="component" value="Unassembled WGS sequence"/>
</dbReference>
<feature type="region of interest" description="Disordered" evidence="1">
    <location>
        <begin position="367"/>
        <end position="449"/>
    </location>
</feature>
<feature type="compositionally biased region" description="Basic and acidic residues" evidence="1">
    <location>
        <begin position="625"/>
        <end position="638"/>
    </location>
</feature>
<feature type="compositionally biased region" description="Acidic residues" evidence="1">
    <location>
        <begin position="8"/>
        <end position="17"/>
    </location>
</feature>
<dbReference type="EMBL" id="LCWF01000024">
    <property type="protein sequence ID" value="KKY27497.1"/>
    <property type="molecule type" value="Genomic_DNA"/>
</dbReference>
<name>A0A0G2EY17_PHACM</name>
<keyword evidence="3" id="KW-1185">Reference proteome</keyword>
<evidence type="ECO:0000256" key="1">
    <source>
        <dbReference type="SAM" id="MobiDB-lite"/>
    </source>
</evidence>
<dbReference type="OrthoDB" id="5404794at2759"/>
<feature type="compositionally biased region" description="Polar residues" evidence="1">
    <location>
        <begin position="737"/>
        <end position="751"/>
    </location>
</feature>
<comment type="caution">
    <text evidence="2">The sequence shown here is derived from an EMBL/GenBank/DDBJ whole genome shotgun (WGS) entry which is preliminary data.</text>
</comment>
<feature type="region of interest" description="Disordered" evidence="1">
    <location>
        <begin position="454"/>
        <end position="473"/>
    </location>
</feature>
<feature type="region of interest" description="Disordered" evidence="1">
    <location>
        <begin position="1"/>
        <end position="107"/>
    </location>
</feature>
<gene>
    <name evidence="2" type="ORF">UCRPC4_g01092</name>
</gene>
<sequence length="864" mass="94615">MTPREIADSDDEDDLDELAPAASQIPEQLKRTGDFAQPTESTGDADINFSQFLSQTQSYNGLPSSQARSDEALRQQEDLGSPTQPFSTLTDSTVLNAPAKSTGSTDRVRRDIEQIQGELFQSNASGNVSTISTSQLDETIDEVGTPSTTLKRSRSVALDSSCKRGASTRKKQKRTYTDVTRSLAEGWVSKSSSSANVDISPSRLDQKIVDLTTNTVDQTSNSNEKFQSAFPGDSDRDVSHTGYRLTTMNSGPKYTSVKATKSSMGGYETLLITDPDHNPFAEDSSRLGPSAEQINHVAEIFKPYCRASSTELLTSMATSSGEIGDVVSGEIERCKESSQQDRDHHENVPSIASQQLETYEGIHQINSISLKESGTSQNQENTRKKGETRPNIAAGADAESNDQISPDGYTKSETPQLEKRGRKPKAREKSPIPEDDQSGPEEIIALSKADVRIAQSTTLQESPTKNPSSEMNLSDEAFIGLPKEVYNPRPSRYGRGLANKQDSTVAEIDGYNPQECETLFEERRQSQVSAGDDEEKLMPPPPKKGSKKANRKVKVKRAKTSAVAFKAESMLSDDDQDVIYMDERPTKVKMDIPEQTKLKRESSVVNENPIEGDLTIQRVSSLRADTTKSEGQEGEGKAMRVEVYIPVVNGRVITHDDTIQNIEETSANLDVLKPAPKKRGRKPKKAAEPVKSPAQENLDEDDKAEPSIADSDDENDANEEDDIIIPKKRSQHPLKGKNTNATRSRHAASNDSIEKAQGGAIVQDHHDSVNEEGNLQNKQTTPSSNQPSVLSNQCTEPDHNQHSNLEPSTPTSKTNLTSNTNSNNDKRGPNSHSPINPSGPKINYRVGLSKRVRIPSLLTRVKRG</sequence>
<feature type="region of interest" description="Disordered" evidence="1">
    <location>
        <begin position="521"/>
        <end position="555"/>
    </location>
</feature>
<feature type="compositionally biased region" description="Low complexity" evidence="1">
    <location>
        <begin position="808"/>
        <end position="823"/>
    </location>
</feature>
<reference evidence="2 3" key="2">
    <citation type="submission" date="2015-05" db="EMBL/GenBank/DDBJ databases">
        <authorList>
            <person name="Morales-Cruz A."/>
            <person name="Amrine K.C."/>
            <person name="Cantu D."/>
        </authorList>
    </citation>
    <scope>NUCLEOTIDE SEQUENCE [LARGE SCALE GENOMIC DNA]</scope>
    <source>
        <strain evidence="2">UCRPC4</strain>
    </source>
</reference>
<feature type="compositionally biased region" description="Polar residues" evidence="1">
    <location>
        <begin position="659"/>
        <end position="668"/>
    </location>
</feature>
<feature type="compositionally biased region" description="Basic and acidic residues" evidence="1">
    <location>
        <begin position="68"/>
        <end position="77"/>
    </location>
</feature>
<organism evidence="2 3">
    <name type="scientific">Phaeomoniella chlamydospora</name>
    <name type="common">Phaeoacremonium chlamydosporum</name>
    <dbReference type="NCBI Taxonomy" id="158046"/>
    <lineage>
        <taxon>Eukaryota</taxon>
        <taxon>Fungi</taxon>
        <taxon>Dikarya</taxon>
        <taxon>Ascomycota</taxon>
        <taxon>Pezizomycotina</taxon>
        <taxon>Eurotiomycetes</taxon>
        <taxon>Chaetothyriomycetidae</taxon>
        <taxon>Phaeomoniellales</taxon>
        <taxon>Phaeomoniellaceae</taxon>
        <taxon>Phaeomoniella</taxon>
    </lineage>
</organism>
<feature type="compositionally biased region" description="Polar residues" evidence="1">
    <location>
        <begin position="771"/>
        <end position="795"/>
    </location>
</feature>
<feature type="region of interest" description="Disordered" evidence="1">
    <location>
        <begin position="618"/>
        <end position="638"/>
    </location>
</feature>
<feature type="compositionally biased region" description="Polar residues" evidence="1">
    <location>
        <begin position="367"/>
        <end position="380"/>
    </location>
</feature>
<proteinExistence type="predicted"/>
<evidence type="ECO:0000313" key="3">
    <source>
        <dbReference type="Proteomes" id="UP000053317"/>
    </source>
</evidence>
<feature type="compositionally biased region" description="Polar residues" evidence="1">
    <location>
        <begin position="81"/>
        <end position="105"/>
    </location>
</feature>
<feature type="compositionally biased region" description="Polar residues" evidence="1">
    <location>
        <begin position="454"/>
        <end position="472"/>
    </location>
</feature>